<dbReference type="AlphaFoldDB" id="A0A411HNU3"/>
<dbReference type="InterPro" id="IPR019734">
    <property type="entry name" value="TPR_rpt"/>
</dbReference>
<organism evidence="2 3">
    <name type="scientific">Pseudolysobacter antarcticus</name>
    <dbReference type="NCBI Taxonomy" id="2511995"/>
    <lineage>
        <taxon>Bacteria</taxon>
        <taxon>Pseudomonadati</taxon>
        <taxon>Pseudomonadota</taxon>
        <taxon>Gammaproteobacteria</taxon>
        <taxon>Lysobacterales</taxon>
        <taxon>Rhodanobacteraceae</taxon>
        <taxon>Pseudolysobacter</taxon>
    </lineage>
</organism>
<evidence type="ECO:0000313" key="3">
    <source>
        <dbReference type="Proteomes" id="UP000291562"/>
    </source>
</evidence>
<evidence type="ECO:0000256" key="1">
    <source>
        <dbReference type="PROSITE-ProRule" id="PRU00339"/>
    </source>
</evidence>
<dbReference type="InterPro" id="IPR011990">
    <property type="entry name" value="TPR-like_helical_dom_sf"/>
</dbReference>
<dbReference type="Gene3D" id="1.25.40.10">
    <property type="entry name" value="Tetratricopeptide repeat domain"/>
    <property type="match status" value="1"/>
</dbReference>
<dbReference type="OrthoDB" id="9777400at2"/>
<proteinExistence type="predicted"/>
<accession>A0A411HNU3</accession>
<evidence type="ECO:0000313" key="2">
    <source>
        <dbReference type="EMBL" id="QBB72155.1"/>
    </source>
</evidence>
<dbReference type="EMBL" id="CP035704">
    <property type="protein sequence ID" value="QBB72155.1"/>
    <property type="molecule type" value="Genomic_DNA"/>
</dbReference>
<protein>
    <submittedName>
        <fullName evidence="2">Uncharacterized protein</fullName>
    </submittedName>
</protein>
<dbReference type="PROSITE" id="PS50005">
    <property type="entry name" value="TPR"/>
    <property type="match status" value="1"/>
</dbReference>
<feature type="repeat" description="TPR" evidence="1">
    <location>
        <begin position="195"/>
        <end position="228"/>
    </location>
</feature>
<keyword evidence="1" id="KW-0802">TPR repeat</keyword>
<name>A0A411HNU3_9GAMM</name>
<reference evidence="2 3" key="1">
    <citation type="submission" date="2019-01" db="EMBL/GenBank/DDBJ databases">
        <title>Pseudolysobacter antarctica gen. nov., sp. nov., isolated from Fildes Peninsula, Antarctica.</title>
        <authorList>
            <person name="Wei Z."/>
            <person name="Peng F."/>
        </authorList>
    </citation>
    <scope>NUCLEOTIDE SEQUENCE [LARGE SCALE GENOMIC DNA]</scope>
    <source>
        <strain evidence="2 3">AQ6-296</strain>
    </source>
</reference>
<sequence length="380" mass="40982">MAICETAQAAPYRPASADVVLETLPAGTATLRTLRQNQIVASSGKSVELDEAMLIARRYIELGQTQSDPRYYGYAEAALQPWWSQPGPAGLRVMRARILQFRHQFLAALAELEPALQTDQFNGDAWLLFAVIEQVQGNVSAARVACLKVIPIAVPLVGSTCVASVGAMSGKSEKSAALLQSALQQATAAPASTRIWAWTTLGEIQARRGLNNEAEAAFKQALAITPDDVYALAAYSDLLLQTQRATEVISLLATHRQADALLLRLAIAAMLSHDAEAGALRDALAQRFTEARERGDEAHLREQARFTLELDHDAATALTLAQKNWKVQHEAADAELLLAAALAAQQPQAAQPVLDWLKSTGIEDVRAAELVKRLDVGVKP</sequence>
<dbReference type="KEGG" id="xbc:ELE36_18290"/>
<dbReference type="RefSeq" id="WP_129835851.1">
    <property type="nucleotide sequence ID" value="NZ_CP035704.1"/>
</dbReference>
<dbReference type="SMART" id="SM00028">
    <property type="entry name" value="TPR"/>
    <property type="match status" value="2"/>
</dbReference>
<gene>
    <name evidence="2" type="ORF">ELE36_18290</name>
</gene>
<dbReference type="Proteomes" id="UP000291562">
    <property type="component" value="Chromosome"/>
</dbReference>
<dbReference type="SUPFAM" id="SSF48452">
    <property type="entry name" value="TPR-like"/>
    <property type="match status" value="1"/>
</dbReference>
<keyword evidence="3" id="KW-1185">Reference proteome</keyword>